<sequence length="739" mass="80193">MTRSRPFQNAFSSGEIDPLLHARPDFQRYQTGLAKCRGFLALRQGGFTRAPGTLYRGNTRNDLPARRIPFEFAANDALSLEFTDGRMRVWRYGALVESGGSPYELTTPYTEADLPNLQWVQDKDVVYIVDGRQPMQRLSRFALDNWSIAAAPLNLGPFRPQNVDTGQTIQCSAETGSITLNGAGNIFSADWVGSLIRIEVNDITAVPLWVGNATCAVNDLVHFDDAIFRVAAGTNTGINPPTHRSGTRRTDFSKSISYEYISGFFGLVRVTGFTDSNTVSADVIRRIPKPCVDSATHRWSEGAWSARRGYPACIEMAEQRLWNARTPEDPRTVWASAIGDFTDFEPGVDADQSFAYSIAATQTQNAIEWLRRGRNGIYIGALGEVYRGFSAASNQAIGPTTFDTELVSEDGAAPARPISAYGYPIYITKGGRRVQELRYSFEEDGARPVELSLPSQHLGAREFLQLDWQSSPLRLAWIRDADGSLVVMSYDPAQDVLGWAVVPLAGGIVEDMDVTSGPGGTTDVLTLIVRRTVDGQTRRFVEEQALIYGVLTGGEPIHKAIHLFAASEFEPGSPDDTFSVPHLDGETVYAWTDQGEYGPLTVAAGGGVTLPVPVSNAVIGLFDDSHFVETLDLPAQARDGSSRGRAQRLHGDAGIDLYRSAAGSVAPVERHFGQAEIEGGRQELIPLSIAADLDAAYSGTSRVHPVSGHADAVRLRFFPVGGAPLTVTAITPEVEEAGA</sequence>
<proteinExistence type="predicted"/>
<name>A0A1H7CPW4_9RHOB</name>
<dbReference type="EMBL" id="FNYD01000008">
    <property type="protein sequence ID" value="SEJ91679.1"/>
    <property type="molecule type" value="Genomic_DNA"/>
</dbReference>
<evidence type="ECO:0000313" key="1">
    <source>
        <dbReference type="EMBL" id="SEJ91679.1"/>
    </source>
</evidence>
<dbReference type="Proteomes" id="UP000199379">
    <property type="component" value="Unassembled WGS sequence"/>
</dbReference>
<dbReference type="OrthoDB" id="5438497at2"/>
<accession>A0A1H7CPW4</accession>
<keyword evidence="2" id="KW-1185">Reference proteome</keyword>
<dbReference type="AlphaFoldDB" id="A0A1H7CPW4"/>
<gene>
    <name evidence="1" type="ORF">SAMN05444007_108253</name>
</gene>
<dbReference type="STRING" id="1227549.SAMN05444007_108253"/>
<evidence type="ECO:0000313" key="2">
    <source>
        <dbReference type="Proteomes" id="UP000199379"/>
    </source>
</evidence>
<organism evidence="1 2">
    <name type="scientific">Cribrihabitans marinus</name>
    <dbReference type="NCBI Taxonomy" id="1227549"/>
    <lineage>
        <taxon>Bacteria</taxon>
        <taxon>Pseudomonadati</taxon>
        <taxon>Pseudomonadota</taxon>
        <taxon>Alphaproteobacteria</taxon>
        <taxon>Rhodobacterales</taxon>
        <taxon>Paracoccaceae</taxon>
        <taxon>Cribrihabitans</taxon>
    </lineage>
</organism>
<dbReference type="RefSeq" id="WP_092368691.1">
    <property type="nucleotide sequence ID" value="NZ_BMGV01000008.1"/>
</dbReference>
<reference evidence="1 2" key="1">
    <citation type="submission" date="2016-10" db="EMBL/GenBank/DDBJ databases">
        <authorList>
            <person name="de Groot N.N."/>
        </authorList>
    </citation>
    <scope>NUCLEOTIDE SEQUENCE [LARGE SCALE GENOMIC DNA]</scope>
    <source>
        <strain evidence="1 2">DSM 29340</strain>
    </source>
</reference>
<protein>
    <submittedName>
        <fullName evidence="1">Uncharacterized protein</fullName>
    </submittedName>
</protein>